<proteinExistence type="predicted"/>
<protein>
    <submittedName>
        <fullName evidence="1">Uncharacterized protein</fullName>
    </submittedName>
</protein>
<name>A0A061RMF9_9CHLO</name>
<dbReference type="EMBL" id="GBEZ01012779">
    <property type="protein sequence ID" value="JAC73143.1"/>
    <property type="molecule type" value="Transcribed_RNA"/>
</dbReference>
<gene>
    <name evidence="1" type="ORF">TSPGSL018_29628</name>
</gene>
<organism evidence="1">
    <name type="scientific">Tetraselmis sp. GSL018</name>
    <dbReference type="NCBI Taxonomy" id="582737"/>
    <lineage>
        <taxon>Eukaryota</taxon>
        <taxon>Viridiplantae</taxon>
        <taxon>Chlorophyta</taxon>
        <taxon>core chlorophytes</taxon>
        <taxon>Chlorodendrophyceae</taxon>
        <taxon>Chlorodendrales</taxon>
        <taxon>Chlorodendraceae</taxon>
        <taxon>Tetraselmis</taxon>
    </lineage>
</organism>
<sequence length="115" mass="12255">PALLLLLPHPLALGDLCRLCGVVFAAAAEALVELLRVAARGSPDALPEGEDLVQPALGKPVPQLRKHFLLAEPLHPLEVLRDGEGRRPRQVLVVLRAGDVGPEPSLKHAAELLRA</sequence>
<evidence type="ECO:0000313" key="1">
    <source>
        <dbReference type="EMBL" id="JAC73143.1"/>
    </source>
</evidence>
<dbReference type="AlphaFoldDB" id="A0A061RMF9"/>
<feature type="non-terminal residue" evidence="1">
    <location>
        <position position="1"/>
    </location>
</feature>
<reference evidence="1" key="1">
    <citation type="submission" date="2014-05" db="EMBL/GenBank/DDBJ databases">
        <title>The transcriptome of the halophilic microalga Tetraselmis sp. GSL018 isolated from the Great Salt Lake, Utah.</title>
        <authorList>
            <person name="Jinkerson R.E."/>
            <person name="D'Adamo S."/>
            <person name="Posewitz M.C."/>
        </authorList>
    </citation>
    <scope>NUCLEOTIDE SEQUENCE</scope>
    <source>
        <strain evidence="1">GSL018</strain>
    </source>
</reference>
<accession>A0A061RMF9</accession>